<evidence type="ECO:0000259" key="8">
    <source>
        <dbReference type="PROSITE" id="PS50279"/>
    </source>
</evidence>
<name>A0AAD9EUW8_DISEL</name>
<dbReference type="PROSITE" id="PS50871">
    <property type="entry name" value="C1Q"/>
    <property type="match status" value="1"/>
</dbReference>
<dbReference type="SMART" id="SM00765">
    <property type="entry name" value="MANEC"/>
    <property type="match status" value="1"/>
</dbReference>
<keyword evidence="12" id="KW-1185">Reference proteome</keyword>
<dbReference type="Proteomes" id="UP001228049">
    <property type="component" value="Unassembled WGS sequence"/>
</dbReference>
<evidence type="ECO:0000256" key="4">
    <source>
        <dbReference type="ARBA" id="ARBA00023136"/>
    </source>
</evidence>
<feature type="domain" description="BPTI/Kunitz inhibitor" evidence="8">
    <location>
        <begin position="476"/>
        <end position="526"/>
    </location>
</feature>
<dbReference type="InterPro" id="IPR002223">
    <property type="entry name" value="Kunitz_BPTI"/>
</dbReference>
<evidence type="ECO:0000313" key="12">
    <source>
        <dbReference type="Proteomes" id="UP001228049"/>
    </source>
</evidence>
<evidence type="ECO:0000256" key="5">
    <source>
        <dbReference type="ARBA" id="ARBA00023157"/>
    </source>
</evidence>
<reference evidence="11" key="1">
    <citation type="submission" date="2023-04" db="EMBL/GenBank/DDBJ databases">
        <title>Chromosome-level genome of Chaenocephalus aceratus.</title>
        <authorList>
            <person name="Park H."/>
        </authorList>
    </citation>
    <scope>NUCLEOTIDE SEQUENCE</scope>
    <source>
        <strain evidence="11">DE</strain>
        <tissue evidence="11">Muscle</tissue>
    </source>
</reference>
<evidence type="ECO:0000256" key="6">
    <source>
        <dbReference type="ARBA" id="ARBA00023180"/>
    </source>
</evidence>
<comment type="subcellular location">
    <subcellularLocation>
        <location evidence="1">Membrane</location>
    </subcellularLocation>
</comment>
<dbReference type="InterPro" id="IPR011106">
    <property type="entry name" value="MANSC_N"/>
</dbReference>
<dbReference type="GO" id="GO:0004867">
    <property type="term" value="F:serine-type endopeptidase inhibitor activity"/>
    <property type="evidence" value="ECO:0007669"/>
    <property type="project" value="InterPro"/>
</dbReference>
<dbReference type="Gene3D" id="2.60.40.10">
    <property type="entry name" value="Immunoglobulins"/>
    <property type="match status" value="1"/>
</dbReference>
<dbReference type="SUPFAM" id="SSF49842">
    <property type="entry name" value="TNF-like"/>
    <property type="match status" value="1"/>
</dbReference>
<dbReference type="GO" id="GO:0008544">
    <property type="term" value="P:epidermis development"/>
    <property type="evidence" value="ECO:0007669"/>
    <property type="project" value="TreeGrafter"/>
</dbReference>
<keyword evidence="6" id="KW-0325">Glycoprotein</keyword>
<dbReference type="Gene3D" id="2.60.120.40">
    <property type="match status" value="1"/>
</dbReference>
<dbReference type="SUPFAM" id="SSF49299">
    <property type="entry name" value="PKD domain"/>
    <property type="match status" value="1"/>
</dbReference>
<keyword evidence="3" id="KW-0812">Transmembrane</keyword>
<evidence type="ECO:0000313" key="11">
    <source>
        <dbReference type="EMBL" id="KAK1874760.1"/>
    </source>
</evidence>
<evidence type="ECO:0000256" key="3">
    <source>
        <dbReference type="ARBA" id="ARBA00022989"/>
    </source>
</evidence>
<gene>
    <name evidence="11" type="ORF">KUDE01_006985</name>
</gene>
<dbReference type="SMART" id="SM00110">
    <property type="entry name" value="C1Q"/>
    <property type="match status" value="1"/>
</dbReference>
<evidence type="ECO:0000259" key="10">
    <source>
        <dbReference type="PROSITE" id="PS50986"/>
    </source>
</evidence>
<dbReference type="PRINTS" id="PR00007">
    <property type="entry name" value="COMPLEMNTC1Q"/>
</dbReference>
<dbReference type="InterPro" id="IPR020901">
    <property type="entry name" value="Prtase_inh_Kunz-CS"/>
</dbReference>
<protein>
    <submittedName>
        <fullName evidence="11">Kunitz-type protease inhibitor 1</fullName>
    </submittedName>
</protein>
<dbReference type="EMBL" id="JASDAP010000489">
    <property type="protein sequence ID" value="KAK1874760.1"/>
    <property type="molecule type" value="Genomic_DNA"/>
</dbReference>
<feature type="domain" description="C1q" evidence="9">
    <location>
        <begin position="55"/>
        <end position="194"/>
    </location>
</feature>
<accession>A0AAD9EUW8</accession>
<dbReference type="Gene3D" id="4.10.410.10">
    <property type="entry name" value="Pancreatic trypsin inhibitor Kunitz domain"/>
    <property type="match status" value="1"/>
</dbReference>
<evidence type="ECO:0000259" key="9">
    <source>
        <dbReference type="PROSITE" id="PS50871"/>
    </source>
</evidence>
<dbReference type="GO" id="GO:0030198">
    <property type="term" value="P:extracellular matrix organization"/>
    <property type="evidence" value="ECO:0007669"/>
    <property type="project" value="TreeGrafter"/>
</dbReference>
<dbReference type="SMART" id="SM00131">
    <property type="entry name" value="KU"/>
    <property type="match status" value="1"/>
</dbReference>
<feature type="chain" id="PRO_5042283612" evidence="7">
    <location>
        <begin position="18"/>
        <end position="579"/>
    </location>
</feature>
<dbReference type="SUPFAM" id="SSF57362">
    <property type="entry name" value="BPTI-like"/>
    <property type="match status" value="1"/>
</dbReference>
<dbReference type="FunFam" id="4.10.410.10:FF:000006">
    <property type="entry name" value="Serine peptidase inhibitor, Kunitz type 1"/>
    <property type="match status" value="1"/>
</dbReference>
<keyword evidence="4" id="KW-0472">Membrane</keyword>
<keyword evidence="2 7" id="KW-0732">Signal</keyword>
<dbReference type="Pfam" id="PF00014">
    <property type="entry name" value="Kunitz_BPTI"/>
    <property type="match status" value="1"/>
</dbReference>
<comment type="caution">
    <text evidence="11">The sequence shown here is derived from an EMBL/GenBank/DDBJ whole genome shotgun (WGS) entry which is preliminary data.</text>
</comment>
<dbReference type="Pfam" id="PF00386">
    <property type="entry name" value="C1q"/>
    <property type="match status" value="1"/>
</dbReference>
<dbReference type="InterPro" id="IPR013783">
    <property type="entry name" value="Ig-like_fold"/>
</dbReference>
<dbReference type="InterPro" id="IPR008983">
    <property type="entry name" value="Tumour_necrosis_fac-like_dom"/>
</dbReference>
<dbReference type="InterPro" id="IPR036880">
    <property type="entry name" value="Kunitz_BPTI_sf"/>
</dbReference>
<dbReference type="InterPro" id="IPR035986">
    <property type="entry name" value="PKD_dom_sf"/>
</dbReference>
<dbReference type="Pfam" id="PF07502">
    <property type="entry name" value="MANEC"/>
    <property type="match status" value="1"/>
</dbReference>
<dbReference type="PRINTS" id="PR00759">
    <property type="entry name" value="BASICPTASE"/>
</dbReference>
<sequence>MASSWLVLLALCAAVRAQTPTKDHGDDLLNPEITTEEELRVLVQQLVARVERLERGPSPVAFSASLVSGWEWTHQGPFPSSTTLLFRRVTTNLGNAYDPSTGVFTAPLKGLYYVRFTGSVGSSGSLNAALMKNDENMFAVYDTRGTHGSASNGMALELQAGDRLSVTLWAEQSVFDQSRISTFSGFLLQHLKGAAFPNSAIRRSPMLEDPGCRRTEEEEGVFALETLKLNCDSSQQLIGTRAAPLLPSSHTEPLFCISSEEAPGLLSVNILCMVQSANFVLDAEDAVKEGARLLATERVSSVEACRNACCADTRCNLALLEPRGTAGAENRTCDLFDCVHRNRFVCRFVNQVGFLSWIREAEFLQHLQGPQTGDQAPPIAIAAREVIVQPGVQVTLSGIQSLALGDAHIMSYRWSLQGGAESIHMQETELPDQVQLSNLQPGSYSFQLTVTDSNDQSDSAEVNVLVLSPELTSLYCLSPLKVGPCRAMFPRWRYDALSARCQPFTFGGCKQNNNNFLSEKECESACSGVTAPSERSSLPAVGQYPQCTCALQHVIGVWGGVSSWSADLWRLLSGSQSGV</sequence>
<evidence type="ECO:0000256" key="1">
    <source>
        <dbReference type="ARBA" id="ARBA00004370"/>
    </source>
</evidence>
<dbReference type="InterPro" id="IPR013980">
    <property type="entry name" value="MANSC_dom"/>
</dbReference>
<dbReference type="CDD" id="cd00146">
    <property type="entry name" value="PKD"/>
    <property type="match status" value="1"/>
</dbReference>
<dbReference type="GO" id="GO:0005886">
    <property type="term" value="C:plasma membrane"/>
    <property type="evidence" value="ECO:0007669"/>
    <property type="project" value="TreeGrafter"/>
</dbReference>
<dbReference type="PANTHER" id="PTHR46750">
    <property type="entry name" value="KUNITZ-TYPE PROTEASE INHIBITOR 1"/>
    <property type="match status" value="1"/>
</dbReference>
<keyword evidence="5" id="KW-1015">Disulfide bond</keyword>
<dbReference type="PROSITE" id="PS50279">
    <property type="entry name" value="BPTI_KUNITZ_2"/>
    <property type="match status" value="1"/>
</dbReference>
<organism evidence="11 12">
    <name type="scientific">Dissostichus eleginoides</name>
    <name type="common">Patagonian toothfish</name>
    <name type="synonym">Dissostichus amissus</name>
    <dbReference type="NCBI Taxonomy" id="100907"/>
    <lineage>
        <taxon>Eukaryota</taxon>
        <taxon>Metazoa</taxon>
        <taxon>Chordata</taxon>
        <taxon>Craniata</taxon>
        <taxon>Vertebrata</taxon>
        <taxon>Euteleostomi</taxon>
        <taxon>Actinopterygii</taxon>
        <taxon>Neopterygii</taxon>
        <taxon>Teleostei</taxon>
        <taxon>Neoteleostei</taxon>
        <taxon>Acanthomorphata</taxon>
        <taxon>Eupercaria</taxon>
        <taxon>Perciformes</taxon>
        <taxon>Notothenioidei</taxon>
        <taxon>Nototheniidae</taxon>
        <taxon>Dissostichus</taxon>
    </lineage>
</organism>
<keyword evidence="3" id="KW-1133">Transmembrane helix</keyword>
<dbReference type="CDD" id="cd22623">
    <property type="entry name" value="Kunitz_HAI1_1-like"/>
    <property type="match status" value="1"/>
</dbReference>
<dbReference type="AlphaFoldDB" id="A0AAD9EUW8"/>
<evidence type="ECO:0000256" key="7">
    <source>
        <dbReference type="SAM" id="SignalP"/>
    </source>
</evidence>
<evidence type="ECO:0000256" key="2">
    <source>
        <dbReference type="ARBA" id="ARBA00022729"/>
    </source>
</evidence>
<dbReference type="GO" id="GO:0060429">
    <property type="term" value="P:epithelium development"/>
    <property type="evidence" value="ECO:0007669"/>
    <property type="project" value="TreeGrafter"/>
</dbReference>
<feature type="signal peptide" evidence="7">
    <location>
        <begin position="1"/>
        <end position="17"/>
    </location>
</feature>
<keyword evidence="11" id="KW-0646">Protease inhibitor</keyword>
<dbReference type="PANTHER" id="PTHR46750:SF1">
    <property type="entry name" value="KUNITZ-TYPE PROTEASE INHIBITOR 1"/>
    <property type="match status" value="1"/>
</dbReference>
<proteinExistence type="predicted"/>
<dbReference type="PROSITE" id="PS50986">
    <property type="entry name" value="MANSC"/>
    <property type="match status" value="1"/>
</dbReference>
<dbReference type="Pfam" id="PF22352">
    <property type="entry name" value="K319L-like_PKD"/>
    <property type="match status" value="1"/>
</dbReference>
<dbReference type="PROSITE" id="PS00280">
    <property type="entry name" value="BPTI_KUNITZ_1"/>
    <property type="match status" value="1"/>
</dbReference>
<feature type="domain" description="MANSC" evidence="10">
    <location>
        <begin position="275"/>
        <end position="357"/>
    </location>
</feature>
<dbReference type="InterPro" id="IPR001073">
    <property type="entry name" value="C1q_dom"/>
</dbReference>